<keyword evidence="2" id="KW-1185">Reference proteome</keyword>
<accession>W0EXA5</accession>
<dbReference type="EMBL" id="CP007034">
    <property type="protein sequence ID" value="AHF13834.1"/>
    <property type="molecule type" value="Genomic_DNA"/>
</dbReference>
<dbReference type="Proteomes" id="UP000018901">
    <property type="component" value="Chromosome"/>
</dbReference>
<gene>
    <name evidence="1" type="ORF">BARVI_07890</name>
</gene>
<evidence type="ECO:0000313" key="1">
    <source>
        <dbReference type="EMBL" id="AHF13834.1"/>
    </source>
</evidence>
<organism evidence="1 2">
    <name type="scientific">Barnesiella viscericola DSM 18177</name>
    <dbReference type="NCBI Taxonomy" id="880074"/>
    <lineage>
        <taxon>Bacteria</taxon>
        <taxon>Pseudomonadati</taxon>
        <taxon>Bacteroidota</taxon>
        <taxon>Bacteroidia</taxon>
        <taxon>Bacteroidales</taxon>
        <taxon>Barnesiellaceae</taxon>
        <taxon>Barnesiella</taxon>
    </lineage>
</organism>
<protein>
    <submittedName>
        <fullName evidence="1">Uncharacterized protein</fullName>
    </submittedName>
</protein>
<sequence>MEDSPGFILFDNSIYFFTGVWVQPGAQLLLQVAFLLQLLLQGACLLQLACCLQQGLSAWQLAWQFFLQS</sequence>
<dbReference type="HOGENOM" id="CLU_2767510_0_0_10"/>
<proteinExistence type="predicted"/>
<dbReference type="KEGG" id="bvs:BARVI_07890"/>
<evidence type="ECO:0000313" key="2">
    <source>
        <dbReference type="Proteomes" id="UP000018901"/>
    </source>
</evidence>
<dbReference type="AlphaFoldDB" id="W0EXA5"/>
<reference evidence="1 2" key="1">
    <citation type="submission" date="2013-12" db="EMBL/GenBank/DDBJ databases">
        <authorList>
            <consortium name="DOE Joint Genome Institute"/>
            <person name="Eisen J."/>
            <person name="Huntemann M."/>
            <person name="Han J."/>
            <person name="Chen A."/>
            <person name="Kyrpides N."/>
            <person name="Mavromatis K."/>
            <person name="Markowitz V."/>
            <person name="Palaniappan K."/>
            <person name="Ivanova N."/>
            <person name="Schaumberg A."/>
            <person name="Pati A."/>
            <person name="Liolios K."/>
            <person name="Nordberg H.P."/>
            <person name="Cantor M.N."/>
            <person name="Hua S.X."/>
            <person name="Woyke T."/>
        </authorList>
    </citation>
    <scope>NUCLEOTIDE SEQUENCE [LARGE SCALE GENOMIC DNA]</scope>
    <source>
        <strain evidence="2">DSM 18177</strain>
    </source>
</reference>
<name>W0EXA5_9BACT</name>